<evidence type="ECO:0000256" key="4">
    <source>
        <dbReference type="SAM" id="MobiDB-lite"/>
    </source>
</evidence>
<evidence type="ECO:0000256" key="2">
    <source>
        <dbReference type="ARBA" id="ARBA00022737"/>
    </source>
</evidence>
<keyword evidence="9" id="KW-1185">Reference proteome</keyword>
<dbReference type="Pfam" id="PF00616">
    <property type="entry name" value="RasGAP"/>
    <property type="match status" value="1"/>
</dbReference>
<dbReference type="FunFam" id="1.10.418.10:FF:000013">
    <property type="entry name" value="IQ motif containing GTPase activating protein 1"/>
    <property type="match status" value="1"/>
</dbReference>
<evidence type="ECO:0000259" key="6">
    <source>
        <dbReference type="PROSITE" id="PS50020"/>
    </source>
</evidence>
<keyword evidence="3" id="KW-0112">Calmodulin-binding</keyword>
<dbReference type="GO" id="GO:0120025">
    <property type="term" value="C:plasma membrane bounded cell projection"/>
    <property type="evidence" value="ECO:0007669"/>
    <property type="project" value="UniProtKB-ARBA"/>
</dbReference>
<accession>A0AAW1ANM2</accession>
<dbReference type="CDD" id="cd23767">
    <property type="entry name" value="IQCD"/>
    <property type="match status" value="1"/>
</dbReference>
<dbReference type="InterPro" id="IPR023152">
    <property type="entry name" value="RasGAP_CS"/>
</dbReference>
<dbReference type="PANTHER" id="PTHR14149:SF10">
    <property type="entry name" value="RAS GTPASE-ACTIVATING-LIKE PROTEIN IQGAP3"/>
    <property type="match status" value="1"/>
</dbReference>
<dbReference type="PROSITE" id="PS50018">
    <property type="entry name" value="RAS_GTPASE_ACTIV_2"/>
    <property type="match status" value="1"/>
</dbReference>
<dbReference type="Pfam" id="PF00307">
    <property type="entry name" value="CH"/>
    <property type="match status" value="1"/>
</dbReference>
<dbReference type="GO" id="GO:0051015">
    <property type="term" value="F:actin filament binding"/>
    <property type="evidence" value="ECO:0007669"/>
    <property type="project" value="TreeGrafter"/>
</dbReference>
<dbReference type="SUPFAM" id="SSF48350">
    <property type="entry name" value="GTPase activation domain, GAP"/>
    <property type="match status" value="1"/>
</dbReference>
<name>A0AAW1ANM2_CROAD</name>
<protein>
    <submittedName>
        <fullName evidence="8">Ras GTPase-activating-like IQGAP3</fullName>
    </submittedName>
</protein>
<dbReference type="GO" id="GO:0005938">
    <property type="term" value="C:cell cortex"/>
    <property type="evidence" value="ECO:0007669"/>
    <property type="project" value="TreeGrafter"/>
</dbReference>
<evidence type="ECO:0000256" key="3">
    <source>
        <dbReference type="ARBA" id="ARBA00022860"/>
    </source>
</evidence>
<dbReference type="InterPro" id="IPR027417">
    <property type="entry name" value="P-loop_NTPase"/>
</dbReference>
<dbReference type="PROSITE" id="PS01159">
    <property type="entry name" value="WW_DOMAIN_1"/>
    <property type="match status" value="1"/>
</dbReference>
<organism evidence="8 9">
    <name type="scientific">Crotalus adamanteus</name>
    <name type="common">Eastern diamondback rattlesnake</name>
    <dbReference type="NCBI Taxonomy" id="8729"/>
    <lineage>
        <taxon>Eukaryota</taxon>
        <taxon>Metazoa</taxon>
        <taxon>Chordata</taxon>
        <taxon>Craniata</taxon>
        <taxon>Vertebrata</taxon>
        <taxon>Euteleostomi</taxon>
        <taxon>Lepidosauria</taxon>
        <taxon>Squamata</taxon>
        <taxon>Bifurcata</taxon>
        <taxon>Unidentata</taxon>
        <taxon>Episquamata</taxon>
        <taxon>Toxicofera</taxon>
        <taxon>Serpentes</taxon>
        <taxon>Colubroidea</taxon>
        <taxon>Viperidae</taxon>
        <taxon>Crotalinae</taxon>
        <taxon>Crotalus</taxon>
    </lineage>
</organism>
<dbReference type="SUPFAM" id="SSF52540">
    <property type="entry name" value="P-loop containing nucleoside triphosphate hydrolases"/>
    <property type="match status" value="1"/>
</dbReference>
<dbReference type="GO" id="GO:0005516">
    <property type="term" value="F:calmodulin binding"/>
    <property type="evidence" value="ECO:0007669"/>
    <property type="project" value="UniProtKB-KW"/>
</dbReference>
<dbReference type="Gene3D" id="1.10.418.10">
    <property type="entry name" value="Calponin-like domain"/>
    <property type="match status" value="1"/>
</dbReference>
<gene>
    <name evidence="8" type="ORF">NXF25_018679</name>
</gene>
<comment type="caution">
    <text evidence="8">The sequence shown here is derived from an EMBL/GenBank/DDBJ whole genome shotgun (WGS) entry which is preliminary data.</text>
</comment>
<proteinExistence type="predicted"/>
<dbReference type="SMART" id="SM00323">
    <property type="entry name" value="RasGAP"/>
    <property type="match status" value="1"/>
</dbReference>
<dbReference type="PROSITE" id="PS50096">
    <property type="entry name" value="IQ"/>
    <property type="match status" value="5"/>
</dbReference>
<dbReference type="InterPro" id="IPR001202">
    <property type="entry name" value="WW_dom"/>
</dbReference>
<dbReference type="SUPFAM" id="SSF47576">
    <property type="entry name" value="Calponin-homology domain, CH-domain"/>
    <property type="match status" value="1"/>
</dbReference>
<dbReference type="SUPFAM" id="SSF143885">
    <property type="entry name" value="RGC domain-like"/>
    <property type="match status" value="1"/>
</dbReference>
<dbReference type="GO" id="GO:0005096">
    <property type="term" value="F:GTPase activator activity"/>
    <property type="evidence" value="ECO:0007669"/>
    <property type="project" value="TreeGrafter"/>
</dbReference>
<dbReference type="InterPro" id="IPR000048">
    <property type="entry name" value="IQ_motif_EF-hand-BS"/>
</dbReference>
<keyword evidence="1" id="KW-0597">Phosphoprotein</keyword>
<dbReference type="SMART" id="SM00015">
    <property type="entry name" value="IQ"/>
    <property type="match status" value="4"/>
</dbReference>
<dbReference type="EMBL" id="JAOTOJ010000019">
    <property type="protein sequence ID" value="KAK9391349.1"/>
    <property type="molecule type" value="Genomic_DNA"/>
</dbReference>
<dbReference type="Proteomes" id="UP001474421">
    <property type="component" value="Unassembled WGS sequence"/>
</dbReference>
<dbReference type="InterPro" id="IPR000593">
    <property type="entry name" value="RasGAP_C"/>
</dbReference>
<dbReference type="InterPro" id="IPR001936">
    <property type="entry name" value="RasGAP_dom"/>
</dbReference>
<feature type="domain" description="Ras-GAP" evidence="5">
    <location>
        <begin position="1047"/>
        <end position="1280"/>
    </location>
</feature>
<dbReference type="PROSITE" id="PS00509">
    <property type="entry name" value="RAS_GTPASE_ACTIV_1"/>
    <property type="match status" value="1"/>
</dbReference>
<dbReference type="Pfam" id="PF00612">
    <property type="entry name" value="IQ"/>
    <property type="match status" value="3"/>
</dbReference>
<evidence type="ECO:0000256" key="1">
    <source>
        <dbReference type="ARBA" id="ARBA00022553"/>
    </source>
</evidence>
<dbReference type="PROSITE" id="PS50021">
    <property type="entry name" value="CH"/>
    <property type="match status" value="1"/>
</dbReference>
<dbReference type="SMART" id="SM00033">
    <property type="entry name" value="CH"/>
    <property type="match status" value="1"/>
</dbReference>
<dbReference type="Gene3D" id="1.10.506.10">
    <property type="entry name" value="GTPase Activation - p120gap, domain 1"/>
    <property type="match status" value="1"/>
</dbReference>
<evidence type="ECO:0000259" key="7">
    <source>
        <dbReference type="PROSITE" id="PS50021"/>
    </source>
</evidence>
<dbReference type="Gene3D" id="1.20.5.190">
    <property type="match status" value="2"/>
</dbReference>
<dbReference type="GO" id="GO:1903479">
    <property type="term" value="P:mitotic actomyosin contractile ring assembly actin filament organization"/>
    <property type="evidence" value="ECO:0007669"/>
    <property type="project" value="TreeGrafter"/>
</dbReference>
<dbReference type="Pfam" id="PF03836">
    <property type="entry name" value="RasGAP_C"/>
    <property type="match status" value="1"/>
</dbReference>
<keyword evidence="2" id="KW-0677">Repeat</keyword>
<sequence>MNWTGRLWGEAPPGPVTPPGRAPAPSRLRGRPSERQAAAREIQTSQAERAGAAMAQHGRAPSGYERLTADEMDERRRQNVAYQYLCYLEEAKRWMEACLKEPLPPPTELEESLRNGVTLAKLGHFFAPDVCPLGKIYDLDQARFQACGLHFRHTDNINRWRDAMSRVGLPVIFQPETTDIYDKKNMPRVVYCIHALSLYLFKCGLAPQIQDLYGKVDFTDEEINHMKGELEKYGLQLPSFSKIGGILAKELSVDEAAVHAAILAINKAVEVGIVAETMAALCNPSARLVGLQENLGGPYQEELCRAKEEKAENAKNRHLQKKPDGEDIYDHCLTQAEIQGSINLMNIRSALEMVEDALEAQDPQTLYHVLQDPILALKSLQRDNASWYLDQLSADREEKALELGHVDLLEQGEIQAGLYVANQRSDQERAAAHAVSHINASLRRGIAEETVRALAKPEAQLPEVFPFAAELYQQDLSALQRQQPQGKLAQEELFVAVEMLSAVALVNQALEGGDSAGFWRSLLSSSLGLCGVEESHSQRYFEGLSKQKCLFRENRRDFLSWNDIQASVNDVNAFVQEEQEKILAVRLINEALQGDCPEKTLRALLLPSANLADVMLPRAKRYHFVLAQMSRQKAQVTGDPGALLWWEEIQEAVCRANQDSKAAQQMALGVAAINQAIKEGNAAQTLRVLRNPNVGLCGLVAECATAYQAQFSAVLAARRPAGGHPEALWARHRLRDGSEYYFHLRSFEGSWEQPRPLTLNTAHLSQEEIQAAINCVSSAHDRERLWQSYAWLVVQLQARMRGFLVRHHWAARQRFLSQQVPAATKIQATWRGHLQRRSYLERLHYLRRNTASAIKIQSWVRMWLARKQYLERLRYFRKNVAAVIRIQAFVRANKAREAYRVLVHSRDPPLSVIRRFAHLLEQSQRDYQEEMELLGLQEKLVRGIRSNQQLENDLNLMDIKIGLLVKNRITLQEVVSHCKKLTKKNKEQLSSRMDENKENGLKALSREKRKTLEAYQHLFYHLQTQPVYLARLLIQMPPNKSTKFMESVVFSLYSYASSPREAYLLLQLFRRALQEEIASKVTQLREILTGNPTVIRMVVSFYRNARGQNALRQILAEPVREVLQNRSLSIRTSPVEIYRGWINETESQSGQQSHLPYNVTPQQALGHPEVQRRLDVSLGHLLVLADKFLSAILSSVEKIPYGMRYMAKVLKATLTEKFPDASKEEIYKVVGNLLYYRFMNPAVVAPDGFDVVDLSAGAPLHPDQRRNLASVAKILQHAAANQLFEGENSHLNVVNQYLEEAHQKFRAFINTACSVSEPEERFNMDKYSELVAIAKPVVYITVGELVNTHKLLLEHQHSLAPGPQDVLHKLLQDLGEVPTVASLIGHSLGQGANGTWEDALSRLSRMELSLVLSSKYGGVEAEGKGETDAKGLWLSTKQMLVDVIQSQPGDSLAEILHSEASEEEEQLHQRLLQRRATGHPQDREWVLHGHSQAGSRHLSLEEKKKKVLERLALVGSASPSRALLSEIAQDIRSQRHHRQRRRGQLAKLQQTLRGLTAKRRFYQEQVDYYQKYLRTCLDNLAATDKPSKKQGVLHYTAARLFEKGVLLEIEDLPPNQLRNVIFDIIPSREAGKFQVKAKFMGIDMENFQLTYQDLLQLQYEGVAVMKMFDKAKINVNLLIFLLNKKFLPLISWRGSLFSHQRGSWQESGWEKRWWRCFQVKPERSESEVVAAGEEERKGGGGGGGTSLPACSWLCPSSLASRKTPWDAQEAPSGLLGRRTLLSDPCLLATERPPPLA</sequence>
<dbReference type="InterPro" id="IPR008936">
    <property type="entry name" value="Rho_GTPase_activation_prot"/>
</dbReference>
<evidence type="ECO:0000313" key="8">
    <source>
        <dbReference type="EMBL" id="KAK9391349.1"/>
    </source>
</evidence>
<evidence type="ECO:0000259" key="5">
    <source>
        <dbReference type="PROSITE" id="PS50018"/>
    </source>
</evidence>
<reference evidence="8 9" key="1">
    <citation type="journal article" date="2024" name="Proc. Natl. Acad. Sci. U.S.A.">
        <title>The genetic regulatory architecture and epigenomic basis for age-related changes in rattlesnake venom.</title>
        <authorList>
            <person name="Hogan M.P."/>
            <person name="Holding M.L."/>
            <person name="Nystrom G.S."/>
            <person name="Colston T.J."/>
            <person name="Bartlett D.A."/>
            <person name="Mason A.J."/>
            <person name="Ellsworth S.A."/>
            <person name="Rautsaw R.M."/>
            <person name="Lawrence K.C."/>
            <person name="Strickland J.L."/>
            <person name="He B."/>
            <person name="Fraser P."/>
            <person name="Margres M.J."/>
            <person name="Gilbert D.M."/>
            <person name="Gibbs H.L."/>
            <person name="Parkinson C.L."/>
            <person name="Rokyta D.R."/>
        </authorList>
    </citation>
    <scope>NUCLEOTIDE SEQUENCE [LARGE SCALE GENOMIC DNA]</scope>
    <source>
        <strain evidence="8">DRR0105</strain>
    </source>
</reference>
<feature type="region of interest" description="Disordered" evidence="4">
    <location>
        <begin position="1"/>
        <end position="71"/>
    </location>
</feature>
<dbReference type="PANTHER" id="PTHR14149">
    <property type="entry name" value="RAS GTPASE-ACTIVATING PROTEIN WITH IQ MOTIF"/>
    <property type="match status" value="1"/>
</dbReference>
<feature type="compositionally biased region" description="Pro residues" evidence="4">
    <location>
        <begin position="12"/>
        <end position="22"/>
    </location>
</feature>
<feature type="domain" description="WW" evidence="6">
    <location>
        <begin position="729"/>
        <end position="756"/>
    </location>
</feature>
<dbReference type="InterPro" id="IPR001715">
    <property type="entry name" value="CH_dom"/>
</dbReference>
<evidence type="ECO:0000313" key="9">
    <source>
        <dbReference type="Proteomes" id="UP001474421"/>
    </source>
</evidence>
<feature type="domain" description="Calponin-homology (CH)" evidence="7">
    <location>
        <begin position="85"/>
        <end position="200"/>
    </location>
</feature>
<dbReference type="InterPro" id="IPR036872">
    <property type="entry name" value="CH_dom_sf"/>
</dbReference>
<dbReference type="FunFam" id="1.10.506.10:FF:000004">
    <property type="entry name" value="IQ motif containing GTPase activating protein 1"/>
    <property type="match status" value="1"/>
</dbReference>
<dbReference type="PROSITE" id="PS50020">
    <property type="entry name" value="WW_DOMAIN_2"/>
    <property type="match status" value="1"/>
</dbReference>